<evidence type="ECO:0000256" key="1">
    <source>
        <dbReference type="ARBA" id="ARBA00004496"/>
    </source>
</evidence>
<evidence type="ECO:0000256" key="7">
    <source>
        <dbReference type="ARBA" id="ARBA00022498"/>
    </source>
</evidence>
<gene>
    <name evidence="17" type="ORF">CANVERA_P1372</name>
</gene>
<evidence type="ECO:0000313" key="17">
    <source>
        <dbReference type="EMBL" id="CAI5756854.1"/>
    </source>
</evidence>
<evidence type="ECO:0000256" key="11">
    <source>
        <dbReference type="ARBA" id="ARBA00023222"/>
    </source>
</evidence>
<keyword evidence="11" id="KW-0584">Phenylalanine biosynthesis</keyword>
<comment type="caution">
    <text evidence="17">The sequence shown here is derived from an EMBL/GenBank/DDBJ whole genome shotgun (WGS) entry which is preliminary data.</text>
</comment>
<evidence type="ECO:0000256" key="6">
    <source>
        <dbReference type="ARBA" id="ARBA00022490"/>
    </source>
</evidence>
<dbReference type="GO" id="GO:0009094">
    <property type="term" value="P:L-phenylalanine biosynthetic process"/>
    <property type="evidence" value="ECO:0007669"/>
    <property type="project" value="UniProtKB-KW"/>
</dbReference>
<dbReference type="GO" id="GO:0004106">
    <property type="term" value="F:chorismate mutase activity"/>
    <property type="evidence" value="ECO:0007669"/>
    <property type="project" value="UniProtKB-UniRule"/>
</dbReference>
<comment type="catalytic activity">
    <reaction evidence="13">
        <text>chorismate = prephenate</text>
        <dbReference type="Rhea" id="RHEA:13897"/>
        <dbReference type="ChEBI" id="CHEBI:29748"/>
        <dbReference type="ChEBI" id="CHEBI:29934"/>
        <dbReference type="EC" id="5.4.99.5"/>
    </reaction>
    <physiologicalReaction direction="left-to-right" evidence="13">
        <dbReference type="Rhea" id="RHEA:13898"/>
    </physiologicalReaction>
</comment>
<evidence type="ECO:0000313" key="18">
    <source>
        <dbReference type="Proteomes" id="UP001152885"/>
    </source>
</evidence>
<accession>A0A9W4TSZ7</accession>
<feature type="domain" description="Chorismate mutase" evidence="16">
    <location>
        <begin position="142"/>
        <end position="247"/>
    </location>
</feature>
<evidence type="ECO:0000256" key="5">
    <source>
        <dbReference type="ARBA" id="ARBA00020296"/>
    </source>
</evidence>
<evidence type="ECO:0000256" key="10">
    <source>
        <dbReference type="ARBA" id="ARBA00023141"/>
    </source>
</evidence>
<organism evidence="17 18">
    <name type="scientific">Candida verbasci</name>
    <dbReference type="NCBI Taxonomy" id="1227364"/>
    <lineage>
        <taxon>Eukaryota</taxon>
        <taxon>Fungi</taxon>
        <taxon>Dikarya</taxon>
        <taxon>Ascomycota</taxon>
        <taxon>Saccharomycotina</taxon>
        <taxon>Pichiomycetes</taxon>
        <taxon>Debaryomycetaceae</taxon>
        <taxon>Candida/Lodderomyces clade</taxon>
        <taxon>Candida</taxon>
    </lineage>
</organism>
<keyword evidence="9 15" id="KW-0028">Amino-acid biosynthesis</keyword>
<dbReference type="OrthoDB" id="191918at2759"/>
<dbReference type="EC" id="5.4.99.5" evidence="4 15"/>
<keyword evidence="18" id="KW-1185">Reference proteome</keyword>
<dbReference type="PROSITE" id="PS51169">
    <property type="entry name" value="CHORISMATE_MUT_3"/>
    <property type="match status" value="1"/>
</dbReference>
<comment type="function">
    <text evidence="14">Catalyzes the Claisen rearrangement of chorismate to prephenate. Acts at the first branch point in the aromatic amino acid pathway where it steers biosynthesis towards phenylalanine and tyrosine, and away from tryptophan.</text>
</comment>
<keyword evidence="7" id="KW-0827">Tyrosine biosynthesis</keyword>
<dbReference type="InterPro" id="IPR036263">
    <property type="entry name" value="Chorismate_II_sf"/>
</dbReference>
<evidence type="ECO:0000256" key="9">
    <source>
        <dbReference type="ARBA" id="ARBA00022605"/>
    </source>
</evidence>
<dbReference type="InterPro" id="IPR002701">
    <property type="entry name" value="CM_II_prokaryot"/>
</dbReference>
<dbReference type="GO" id="GO:0046417">
    <property type="term" value="P:chorismate metabolic process"/>
    <property type="evidence" value="ECO:0007669"/>
    <property type="project" value="InterPro"/>
</dbReference>
<name>A0A9W4TSZ7_9ASCO</name>
<dbReference type="Pfam" id="PF01817">
    <property type="entry name" value="CM_2"/>
    <property type="match status" value="1"/>
</dbReference>
<proteinExistence type="predicted"/>
<dbReference type="GO" id="GO:0006571">
    <property type="term" value="P:tyrosine biosynthetic process"/>
    <property type="evidence" value="ECO:0007669"/>
    <property type="project" value="UniProtKB-KW"/>
</dbReference>
<dbReference type="GO" id="GO:0005737">
    <property type="term" value="C:cytoplasm"/>
    <property type="evidence" value="ECO:0007669"/>
    <property type="project" value="UniProtKB-SubCell"/>
</dbReference>
<dbReference type="AlphaFoldDB" id="A0A9W4TSZ7"/>
<evidence type="ECO:0000256" key="2">
    <source>
        <dbReference type="ARBA" id="ARBA00004817"/>
    </source>
</evidence>
<dbReference type="EMBL" id="CANTUO010000001">
    <property type="protein sequence ID" value="CAI5756854.1"/>
    <property type="molecule type" value="Genomic_DNA"/>
</dbReference>
<evidence type="ECO:0000256" key="8">
    <source>
        <dbReference type="ARBA" id="ARBA00022533"/>
    </source>
</evidence>
<evidence type="ECO:0000259" key="16">
    <source>
        <dbReference type="Pfam" id="PF01817"/>
    </source>
</evidence>
<comment type="subunit">
    <text evidence="3">Homodimer.</text>
</comment>
<evidence type="ECO:0000256" key="13">
    <source>
        <dbReference type="ARBA" id="ARBA00023979"/>
    </source>
</evidence>
<evidence type="ECO:0000256" key="12">
    <source>
        <dbReference type="ARBA" id="ARBA00023235"/>
    </source>
</evidence>
<protein>
    <recommendedName>
        <fullName evidence="5 15">Chorismate mutase</fullName>
        <ecNumber evidence="4 15">5.4.99.5</ecNumber>
    </recommendedName>
</protein>
<dbReference type="InterPro" id="IPR037039">
    <property type="entry name" value="CM_AroQ_sf_eucaryotic"/>
</dbReference>
<evidence type="ECO:0000256" key="3">
    <source>
        <dbReference type="ARBA" id="ARBA00011738"/>
    </source>
</evidence>
<dbReference type="PIRSF" id="PIRSF017318">
    <property type="entry name" value="Chor_mut_AroQ_eu"/>
    <property type="match status" value="1"/>
</dbReference>
<dbReference type="PANTHER" id="PTHR21145:SF12">
    <property type="entry name" value="CHORISMATE MUTASE"/>
    <property type="match status" value="1"/>
</dbReference>
<dbReference type="SUPFAM" id="SSF48600">
    <property type="entry name" value="Chorismate mutase II"/>
    <property type="match status" value="1"/>
</dbReference>
<evidence type="ECO:0000256" key="14">
    <source>
        <dbReference type="ARBA" id="ARBA00055515"/>
    </source>
</evidence>
<sequence>MDFMKPETVLDLNNIRQALVRMEDTIVFDLIERSQFYSSPSVYENNKFNIPNFNGNFLEWALLQMEIAHSQIRRYEAPDETPFFPQKILSPILPPINYPKILADYSDEINVNDEIMKFYVNEIVPQISCSLGDQLENLGSASTCDIECLQAISRRIHFGKFVAEAKYQNDKKLYIKLILKRDIKGIEESITNSQVEQKILERLIKKAENYGIDPTMKFGQNIKSKVEPKIIAKLYEKWIIPLTKKVEVDYILRRLECEEDIQLIEQASKE</sequence>
<dbReference type="PANTHER" id="PTHR21145">
    <property type="entry name" value="CHORISMATE MUTASE"/>
    <property type="match status" value="1"/>
</dbReference>
<evidence type="ECO:0000256" key="4">
    <source>
        <dbReference type="ARBA" id="ARBA00012404"/>
    </source>
</evidence>
<keyword evidence="6" id="KW-0963">Cytoplasm</keyword>
<dbReference type="Proteomes" id="UP001152885">
    <property type="component" value="Unassembled WGS sequence"/>
</dbReference>
<keyword evidence="10 15" id="KW-0057">Aromatic amino acid biosynthesis</keyword>
<evidence type="ECO:0000256" key="15">
    <source>
        <dbReference type="PIRNR" id="PIRNR017318"/>
    </source>
</evidence>
<comment type="pathway">
    <text evidence="2">Metabolic intermediate biosynthesis; prephenate biosynthesis; prephenate from chorismate: step 1/1.</text>
</comment>
<keyword evidence="12 15" id="KW-0413">Isomerase</keyword>
<dbReference type="Gene3D" id="1.10.590.10">
    <property type="entry name" value="Chorismate mutase, AroQ class superfamily, eukaryotic"/>
    <property type="match status" value="1"/>
</dbReference>
<dbReference type="InterPro" id="IPR008238">
    <property type="entry name" value="Chorismate_mutase_AroQ_euk"/>
</dbReference>
<dbReference type="FunFam" id="1.10.590.10:FF:000002">
    <property type="entry name" value="Chorismate mutase"/>
    <property type="match status" value="1"/>
</dbReference>
<keyword evidence="8" id="KW-0021">Allosteric enzyme</keyword>
<reference evidence="17" key="1">
    <citation type="submission" date="2022-12" db="EMBL/GenBank/DDBJ databases">
        <authorList>
            <person name="Brejova B."/>
        </authorList>
    </citation>
    <scope>NUCLEOTIDE SEQUENCE</scope>
</reference>
<comment type="subcellular location">
    <subcellularLocation>
        <location evidence="1">Cytoplasm</location>
    </subcellularLocation>
</comment>
<dbReference type="NCBIfam" id="TIGR01802">
    <property type="entry name" value="CM_pl-yst"/>
    <property type="match status" value="1"/>
</dbReference>